<evidence type="ECO:0000256" key="12">
    <source>
        <dbReference type="PIRSR" id="PIRSR001400-3"/>
    </source>
</evidence>
<evidence type="ECO:0000256" key="4">
    <source>
        <dbReference type="ARBA" id="ARBA00017068"/>
    </source>
</evidence>
<protein>
    <recommendedName>
        <fullName evidence="4 9">Enolase</fullName>
        <ecNumber evidence="3 9">4.2.1.11</ecNumber>
    </recommendedName>
    <alternativeName>
        <fullName evidence="9">2-phospho-D-glycerate hydro-lyase</fullName>
    </alternativeName>
    <alternativeName>
        <fullName evidence="9">2-phosphoglycerate dehydratase</fullName>
    </alternativeName>
</protein>
<dbReference type="PANTHER" id="PTHR11902:SF1">
    <property type="entry name" value="ENOLASE"/>
    <property type="match status" value="1"/>
</dbReference>
<dbReference type="InterPro" id="IPR020811">
    <property type="entry name" value="Enolase_N"/>
</dbReference>
<evidence type="ECO:0000256" key="9">
    <source>
        <dbReference type="HAMAP-Rule" id="MF_00318"/>
    </source>
</evidence>
<dbReference type="PRINTS" id="PR00148">
    <property type="entry name" value="ENOLASE"/>
</dbReference>
<feature type="domain" description="Enolase C-terminal TIM barrel" evidence="13">
    <location>
        <begin position="141"/>
        <end position="421"/>
    </location>
</feature>
<feature type="binding site" evidence="11">
    <location>
        <position position="314"/>
    </location>
    <ligand>
        <name>substrate</name>
    </ligand>
</feature>
<evidence type="ECO:0000256" key="11">
    <source>
        <dbReference type="PIRSR" id="PIRSR001400-2"/>
    </source>
</evidence>
<feature type="binding site" evidence="9">
    <location>
        <position position="368"/>
    </location>
    <ligand>
        <name>(2R)-2-phosphoglycerate</name>
        <dbReference type="ChEBI" id="CHEBI:58289"/>
    </ligand>
</feature>
<dbReference type="OrthoDB" id="9804716at2"/>
<evidence type="ECO:0000313" key="16">
    <source>
        <dbReference type="Proteomes" id="UP000179540"/>
    </source>
</evidence>
<dbReference type="PIRSF" id="PIRSF001400">
    <property type="entry name" value="Enolase"/>
    <property type="match status" value="1"/>
</dbReference>
<dbReference type="UniPathway" id="UPA00109">
    <property type="reaction ID" value="UER00187"/>
</dbReference>
<comment type="cofactor">
    <cofactor evidence="12">
        <name>Mg(2+)</name>
        <dbReference type="ChEBI" id="CHEBI:18420"/>
    </cofactor>
    <text evidence="12">Mg(2+) is required for catalysis and for stabilizing the dimer.</text>
</comment>
<feature type="binding site" evidence="11">
    <location>
        <position position="390"/>
    </location>
    <ligand>
        <name>substrate</name>
    </ligand>
</feature>
<feature type="active site" description="Proton donor" evidence="9 10">
    <location>
        <position position="207"/>
    </location>
</feature>
<feature type="binding site" evidence="11">
    <location>
        <begin position="366"/>
        <end position="369"/>
    </location>
    <ligand>
        <name>substrate</name>
    </ligand>
</feature>
<comment type="catalytic activity">
    <reaction evidence="9">
        <text>(2R)-2-phosphoglycerate = phosphoenolpyruvate + H2O</text>
        <dbReference type="Rhea" id="RHEA:10164"/>
        <dbReference type="ChEBI" id="CHEBI:15377"/>
        <dbReference type="ChEBI" id="CHEBI:58289"/>
        <dbReference type="ChEBI" id="CHEBI:58702"/>
        <dbReference type="EC" id="4.2.1.11"/>
    </reaction>
</comment>
<dbReference type="SFLD" id="SFLDS00001">
    <property type="entry name" value="Enolase"/>
    <property type="match status" value="1"/>
</dbReference>
<feature type="binding site" evidence="9 12">
    <location>
        <position position="314"/>
    </location>
    <ligand>
        <name>Mg(2+)</name>
        <dbReference type="ChEBI" id="CHEBI:18420"/>
    </ligand>
</feature>
<feature type="binding site" evidence="9">
    <location>
        <position position="369"/>
    </location>
    <ligand>
        <name>(2R)-2-phosphoglycerate</name>
        <dbReference type="ChEBI" id="CHEBI:58289"/>
    </ligand>
</feature>
<dbReference type="Proteomes" id="UP000179540">
    <property type="component" value="Unassembled WGS sequence"/>
</dbReference>
<reference evidence="15 16" key="1">
    <citation type="submission" date="2016-10" db="EMBL/GenBank/DDBJ databases">
        <title>Draft genome sequence of strain LCT isolated from the Shenzhou X spacecraft of China.</title>
        <authorList>
            <person name="Huang B."/>
        </authorList>
    </citation>
    <scope>NUCLEOTIDE SEQUENCE [LARGE SCALE GENOMIC DNA]</scope>
    <source>
        <strain evidence="15 16">LCT-H5</strain>
    </source>
</reference>
<evidence type="ECO:0000313" key="15">
    <source>
        <dbReference type="EMBL" id="OIJ35992.1"/>
    </source>
</evidence>
<dbReference type="CDD" id="cd03313">
    <property type="entry name" value="enolase"/>
    <property type="match status" value="1"/>
</dbReference>
<evidence type="ECO:0000256" key="8">
    <source>
        <dbReference type="ARBA" id="ARBA00023239"/>
    </source>
</evidence>
<dbReference type="InterPro" id="IPR020810">
    <property type="entry name" value="Enolase_C"/>
</dbReference>
<dbReference type="HAMAP" id="MF_00318">
    <property type="entry name" value="Enolase"/>
    <property type="match status" value="1"/>
</dbReference>
<feature type="binding site" evidence="9 12">
    <location>
        <position position="287"/>
    </location>
    <ligand>
        <name>Mg(2+)</name>
        <dbReference type="ChEBI" id="CHEBI:18420"/>
    </ligand>
</feature>
<dbReference type="SFLD" id="SFLDF00002">
    <property type="entry name" value="enolase"/>
    <property type="match status" value="1"/>
</dbReference>
<dbReference type="InterPro" id="IPR000941">
    <property type="entry name" value="Enolase"/>
</dbReference>
<dbReference type="GO" id="GO:0000015">
    <property type="term" value="C:phosphopyruvate hydratase complex"/>
    <property type="evidence" value="ECO:0007669"/>
    <property type="project" value="InterPro"/>
</dbReference>
<dbReference type="InterPro" id="IPR020809">
    <property type="entry name" value="Enolase_CS"/>
</dbReference>
<dbReference type="NCBIfam" id="TIGR01060">
    <property type="entry name" value="eno"/>
    <property type="match status" value="1"/>
</dbReference>
<dbReference type="GO" id="GO:0005576">
    <property type="term" value="C:extracellular region"/>
    <property type="evidence" value="ECO:0007669"/>
    <property type="project" value="UniProtKB-SubCell"/>
</dbReference>
<feature type="active site" description="Proton acceptor" evidence="9 10">
    <location>
        <position position="339"/>
    </location>
</feature>
<feature type="binding site" evidence="11">
    <location>
        <position position="287"/>
    </location>
    <ligand>
        <name>substrate</name>
    </ligand>
</feature>
<accession>A0A1S2N017</accession>
<name>A0A1S2N017_9MICC</name>
<evidence type="ECO:0000256" key="2">
    <source>
        <dbReference type="ARBA" id="ARBA00009604"/>
    </source>
</evidence>
<dbReference type="Pfam" id="PF03952">
    <property type="entry name" value="Enolase_N"/>
    <property type="match status" value="1"/>
</dbReference>
<dbReference type="InterPro" id="IPR029017">
    <property type="entry name" value="Enolase-like_N"/>
</dbReference>
<evidence type="ECO:0000256" key="1">
    <source>
        <dbReference type="ARBA" id="ARBA00005031"/>
    </source>
</evidence>
<proteinExistence type="inferred from homology"/>
<dbReference type="SUPFAM" id="SSF51604">
    <property type="entry name" value="Enolase C-terminal domain-like"/>
    <property type="match status" value="1"/>
</dbReference>
<feature type="binding site" evidence="9">
    <location>
        <position position="339"/>
    </location>
    <ligand>
        <name>(2R)-2-phosphoglycerate</name>
        <dbReference type="ChEBI" id="CHEBI:58289"/>
    </ligand>
</feature>
<dbReference type="GO" id="GO:0006096">
    <property type="term" value="P:glycolytic process"/>
    <property type="evidence" value="ECO:0007669"/>
    <property type="project" value="UniProtKB-UniRule"/>
</dbReference>
<keyword evidence="15" id="KW-0670">Pyruvate</keyword>
<comment type="subcellular location">
    <subcellularLocation>
        <location evidence="9">Cytoplasm</location>
    </subcellularLocation>
    <subcellularLocation>
        <location evidence="9">Secreted</location>
    </subcellularLocation>
    <subcellularLocation>
        <location evidence="9">Cell surface</location>
    </subcellularLocation>
    <text evidence="9">Fractions of enolase are present in both the cytoplasm and on the cell surface.</text>
</comment>
<keyword evidence="6 9" id="KW-0460">Magnesium</keyword>
<feature type="binding site" evidence="11">
    <location>
        <position position="157"/>
    </location>
    <ligand>
        <name>substrate</name>
    </ligand>
</feature>
<gene>
    <name evidence="9" type="primary">eno</name>
    <name evidence="15" type="ORF">BK826_04630</name>
</gene>
<keyword evidence="7 9" id="KW-0324">Glycolysis</keyword>
<evidence type="ECO:0000256" key="6">
    <source>
        <dbReference type="ARBA" id="ARBA00022842"/>
    </source>
</evidence>
<keyword evidence="9" id="KW-0963">Cytoplasm</keyword>
<evidence type="ECO:0000256" key="7">
    <source>
        <dbReference type="ARBA" id="ARBA00023152"/>
    </source>
</evidence>
<dbReference type="EC" id="4.2.1.11" evidence="3 9"/>
<dbReference type="AlphaFoldDB" id="A0A1S2N017"/>
<comment type="similarity">
    <text evidence="2 9">Belongs to the enolase family.</text>
</comment>
<keyword evidence="8 9" id="KW-0456">Lyase</keyword>
<keyword evidence="9 12" id="KW-0479">Metal-binding</keyword>
<dbReference type="SMART" id="SM01192">
    <property type="entry name" value="Enolase_C"/>
    <property type="match status" value="1"/>
</dbReference>
<evidence type="ECO:0000256" key="3">
    <source>
        <dbReference type="ARBA" id="ARBA00012058"/>
    </source>
</evidence>
<evidence type="ECO:0000256" key="10">
    <source>
        <dbReference type="PIRSR" id="PIRSR001400-1"/>
    </source>
</evidence>
<dbReference type="Gene3D" id="3.20.20.120">
    <property type="entry name" value="Enolase-like C-terminal domain"/>
    <property type="match status" value="1"/>
</dbReference>
<dbReference type="SMART" id="SM01193">
    <property type="entry name" value="Enolase_N"/>
    <property type="match status" value="1"/>
</dbReference>
<dbReference type="Gene3D" id="3.30.390.10">
    <property type="entry name" value="Enolase-like, N-terminal domain"/>
    <property type="match status" value="1"/>
</dbReference>
<dbReference type="InterPro" id="IPR036849">
    <property type="entry name" value="Enolase-like_C_sf"/>
</dbReference>
<comment type="function">
    <text evidence="9">Catalyzes the reversible conversion of 2-phosphoglycerate (2-PG) into phosphoenolpyruvate (PEP). It is essential for the degradation of carbohydrates via glycolysis.</text>
</comment>
<comment type="cofactor">
    <cofactor evidence="9">
        <name>Mg(2+)</name>
        <dbReference type="ChEBI" id="CHEBI:18420"/>
    </cofactor>
    <text evidence="9">Binds a second Mg(2+) ion via substrate during catalysis.</text>
</comment>
<organism evidence="15 16">
    <name type="scientific">Rothia kristinae</name>
    <dbReference type="NCBI Taxonomy" id="37923"/>
    <lineage>
        <taxon>Bacteria</taxon>
        <taxon>Bacillati</taxon>
        <taxon>Actinomycetota</taxon>
        <taxon>Actinomycetes</taxon>
        <taxon>Micrococcales</taxon>
        <taxon>Micrococcaceae</taxon>
        <taxon>Rothia</taxon>
    </lineage>
</organism>
<dbReference type="EMBL" id="MODZ01000005">
    <property type="protein sequence ID" value="OIJ35992.1"/>
    <property type="molecule type" value="Genomic_DNA"/>
</dbReference>
<dbReference type="PANTHER" id="PTHR11902">
    <property type="entry name" value="ENOLASE"/>
    <property type="match status" value="1"/>
</dbReference>
<comment type="pathway">
    <text evidence="1 9">Carbohydrate degradation; glycolysis; pyruvate from D-glyceraldehyde 3-phosphate: step 4/5.</text>
</comment>
<evidence type="ECO:0000259" key="13">
    <source>
        <dbReference type="SMART" id="SM01192"/>
    </source>
</evidence>
<dbReference type="SUPFAM" id="SSF54826">
    <property type="entry name" value="Enolase N-terminal domain-like"/>
    <property type="match status" value="1"/>
</dbReference>
<feature type="binding site" evidence="9 12">
    <location>
        <position position="245"/>
    </location>
    <ligand>
        <name>Mg(2+)</name>
        <dbReference type="ChEBI" id="CHEBI:18420"/>
    </ligand>
</feature>
<feature type="binding site" evidence="9">
    <location>
        <position position="165"/>
    </location>
    <ligand>
        <name>(2R)-2-phosphoglycerate</name>
        <dbReference type="ChEBI" id="CHEBI:58289"/>
    </ligand>
</feature>
<sequence length="421" mass="44099">MPTITKLSALEILDSRSRPTVKVTLTLDDGTLADAQVPSGASTGTREAVELRDGDPARYAGMGALKAVGNVTGPIAEAVVGTSFESVEALDRALIDLDGTANKSKLGANAILGVSMAFTRAVAASQGKELCEFLPTVGSQTPRLPVPCFNVLNGGVHAANPLDFQEFMICPLGAPNIAEAVRAGSEIYSALKKKLAAAGQPVGLGDEGGFAPNIAQPEEVLDTIVAAIEAAGYTAGRDGVAIAIDPASSEFRAEDGSYVVAGEHFSSDQMIDRYEAIVDKYPIWLLEDGLAENDWDGWARLTQRLGGRIELVGDDIFCTNPAIIKQGIEKGVANASLIKLNQIGSVSETLEAQRICAGAGYRQFMSHRSGETPDTFIADLAVATGCGHIKSGAPARGERVAKYNRLMEISATHPDLPYGVA</sequence>
<comment type="caution">
    <text evidence="15">The sequence shown here is derived from an EMBL/GenBank/DDBJ whole genome shotgun (WGS) entry which is preliminary data.</text>
</comment>
<dbReference type="GO" id="GO:0004634">
    <property type="term" value="F:phosphopyruvate hydratase activity"/>
    <property type="evidence" value="ECO:0007669"/>
    <property type="project" value="UniProtKB-UniRule"/>
</dbReference>
<evidence type="ECO:0000256" key="5">
    <source>
        <dbReference type="ARBA" id="ARBA00022525"/>
    </source>
</evidence>
<feature type="binding site" evidence="9">
    <location>
        <position position="390"/>
    </location>
    <ligand>
        <name>(2R)-2-phosphoglycerate</name>
        <dbReference type="ChEBI" id="CHEBI:58289"/>
    </ligand>
</feature>
<dbReference type="GO" id="GO:0000287">
    <property type="term" value="F:magnesium ion binding"/>
    <property type="evidence" value="ECO:0007669"/>
    <property type="project" value="UniProtKB-UniRule"/>
</dbReference>
<feature type="binding site" evidence="11">
    <location>
        <position position="166"/>
    </location>
    <ligand>
        <name>substrate</name>
    </ligand>
</feature>
<dbReference type="RefSeq" id="WP_075514607.1">
    <property type="nucleotide sequence ID" value="NZ_JAQDNX010000007.1"/>
</dbReference>
<dbReference type="PROSITE" id="PS00164">
    <property type="entry name" value="ENOLASE"/>
    <property type="match status" value="1"/>
</dbReference>
<feature type="domain" description="Enolase N-terminal" evidence="14">
    <location>
        <begin position="4"/>
        <end position="134"/>
    </location>
</feature>
<dbReference type="Pfam" id="PF00113">
    <property type="entry name" value="Enolase_C"/>
    <property type="match status" value="1"/>
</dbReference>
<evidence type="ECO:0000259" key="14">
    <source>
        <dbReference type="SMART" id="SM01193"/>
    </source>
</evidence>
<dbReference type="SFLD" id="SFLDG00178">
    <property type="entry name" value="enolase"/>
    <property type="match status" value="1"/>
</dbReference>
<keyword evidence="5 9" id="KW-0964">Secreted</keyword>
<dbReference type="GO" id="GO:0009986">
    <property type="term" value="C:cell surface"/>
    <property type="evidence" value="ECO:0007669"/>
    <property type="project" value="UniProtKB-SubCell"/>
</dbReference>